<evidence type="ECO:0000256" key="2">
    <source>
        <dbReference type="ARBA" id="ARBA00007185"/>
    </source>
</evidence>
<dbReference type="SUPFAM" id="SSF53732">
    <property type="entry name" value="Aconitase iron-sulfur domain"/>
    <property type="match status" value="1"/>
</dbReference>
<dbReference type="NCBIfam" id="NF009520">
    <property type="entry name" value="PRK12881.1"/>
    <property type="match status" value="1"/>
</dbReference>
<evidence type="ECO:0000259" key="9">
    <source>
        <dbReference type="Pfam" id="PF00330"/>
    </source>
</evidence>
<dbReference type="SUPFAM" id="SSF52016">
    <property type="entry name" value="LeuD/IlvD-like"/>
    <property type="match status" value="1"/>
</dbReference>
<evidence type="ECO:0000259" key="10">
    <source>
        <dbReference type="Pfam" id="PF00694"/>
    </source>
</evidence>
<dbReference type="PROSITE" id="PS00450">
    <property type="entry name" value="ACONITASE_1"/>
    <property type="match status" value="1"/>
</dbReference>
<sequence>MTDALYRCFLSIDDKKYTYFSLNKITHYFNGTLSRLPYTIRILLENLLAHYDGEIVKQGDIEKLVKWTKRQDKVEEIAYYPSRVVMQDFTGVPCIVDFAALRNAMLEYGEDPSRINPVVPIDLIVDHSVQVDYYGSKDALSQNLTMEYQRNKERYALLKWSQDAFDNIRVFPPGAGIVHQVNLEYIATVVTQVQKEEEIILSPDTLIGTDSHTTMINGLGVMGWGVGGIEAEAVALGEPYSMKIPEVIGVRLTGKLPIGVTATDMVLRVTEMLRKEDVVEKFVEFFGEGMQALSLPDRATIANMAPEYGATIGFFPVDEETLRYMRLTNRSKEADIAEVYLKEQMLFYDASVEAEYTKVITLDLGTIVPSIAGPSRPQDRIALPDVKSEFLSILSCDYGREIDTHSINVLEDEMSVHDEIPIDTCRVTSGQVCETMKLDKKDVELCDGSVVIAAITSCTNTSNPSVMIGAGLLARNAVKKGLTVPAYVKTSLAPGSKVVEAYLKEAELMPHLETLGFQIVGYGCTTCIGNSGPLDEEIQKVIVEKGLIVSAVLSGNRNFEARIHPQIKTNFLASPPLVLAYALAGKMWIDFEEEPLGVATDGKPVYLKDIWPSQEEIDSIIASVLKPQMFEEKYADILEGEERWKMLEIPDDKIFHWDRDSTYLRLPPYFEYFKKDAPAMEDIKEAKLLLLLGDSVTTDHISPAGKIPEKYPAGQYLLAHNITPDAFNSYGSRRGNHEVMMRGTFANERIKNRLVRPKEGGYTLHFPEKKEMFVYDAAMHYKVENIPLVVLAGDDYGMGSSRDWAAKGTQLLGVKAVIATSYERIHRNNLVGMGVLPLEFKEGESAETLGLDGSESFSILGLAELKAGGILKVKVKKKDGETFGFEVNVRLDTPVDLKYYLNGGILPYVLREQLKG</sequence>
<dbReference type="GO" id="GO:0051536">
    <property type="term" value="F:iron-sulfur cluster binding"/>
    <property type="evidence" value="ECO:0007669"/>
    <property type="project" value="UniProtKB-KW"/>
</dbReference>
<dbReference type="InterPro" id="IPR015931">
    <property type="entry name" value="Acnase/IPM_dHydase_lsu_aba_1/3"/>
</dbReference>
<protein>
    <recommendedName>
        <fullName evidence="3">aconitate hydratase</fullName>
        <ecNumber evidence="3">4.2.1.3</ecNumber>
    </recommendedName>
</protein>
<keyword evidence="5" id="KW-0408">Iron</keyword>
<name>A0A1W1C7Z5_9ZZZZ</name>
<dbReference type="InterPro" id="IPR036008">
    <property type="entry name" value="Aconitase_4Fe-4S_dom"/>
</dbReference>
<dbReference type="InterPro" id="IPR001030">
    <property type="entry name" value="Acoase/IPM_deHydtase_lsu_aba"/>
</dbReference>
<dbReference type="AlphaFoldDB" id="A0A1W1C7Z5"/>
<keyword evidence="6" id="KW-0411">Iron-sulfur</keyword>
<accession>A0A1W1C7Z5</accession>
<dbReference type="GO" id="GO:0003994">
    <property type="term" value="F:aconitate hydratase activity"/>
    <property type="evidence" value="ECO:0007669"/>
    <property type="project" value="UniProtKB-EC"/>
</dbReference>
<dbReference type="InterPro" id="IPR006249">
    <property type="entry name" value="Aconitase/IRP2"/>
</dbReference>
<feature type="domain" description="Aconitase/3-isopropylmalate dehydratase large subunit alpha/beta/alpha" evidence="9">
    <location>
        <begin position="67"/>
        <end position="585"/>
    </location>
</feature>
<evidence type="ECO:0000256" key="1">
    <source>
        <dbReference type="ARBA" id="ARBA00001966"/>
    </source>
</evidence>
<dbReference type="InterPro" id="IPR000573">
    <property type="entry name" value="AconitaseA/IPMdHydase_ssu_swvl"/>
</dbReference>
<dbReference type="Gene3D" id="3.30.499.10">
    <property type="entry name" value="Aconitase, domain 3"/>
    <property type="match status" value="2"/>
</dbReference>
<comment type="cofactor">
    <cofactor evidence="1">
        <name>[4Fe-4S] cluster</name>
        <dbReference type="ChEBI" id="CHEBI:49883"/>
    </cofactor>
</comment>
<evidence type="ECO:0000256" key="7">
    <source>
        <dbReference type="ARBA" id="ARBA00023239"/>
    </source>
</evidence>
<reference evidence="11" key="1">
    <citation type="submission" date="2016-10" db="EMBL/GenBank/DDBJ databases">
        <authorList>
            <person name="de Groot N.N."/>
        </authorList>
    </citation>
    <scope>NUCLEOTIDE SEQUENCE</scope>
</reference>
<dbReference type="GO" id="GO:0046872">
    <property type="term" value="F:metal ion binding"/>
    <property type="evidence" value="ECO:0007669"/>
    <property type="project" value="UniProtKB-KW"/>
</dbReference>
<gene>
    <name evidence="11" type="ORF">MNB_SV-8-1254</name>
</gene>
<evidence type="ECO:0000313" key="11">
    <source>
        <dbReference type="EMBL" id="SFV61853.1"/>
    </source>
</evidence>
<evidence type="ECO:0000256" key="8">
    <source>
        <dbReference type="ARBA" id="ARBA00023501"/>
    </source>
</evidence>
<dbReference type="NCBIfam" id="TIGR01341">
    <property type="entry name" value="aconitase_1"/>
    <property type="match status" value="1"/>
</dbReference>
<dbReference type="CDD" id="cd01586">
    <property type="entry name" value="AcnA_IRP"/>
    <property type="match status" value="1"/>
</dbReference>
<dbReference type="FunFam" id="3.20.19.10:FF:000001">
    <property type="entry name" value="Aconitate hydratase"/>
    <property type="match status" value="1"/>
</dbReference>
<dbReference type="Pfam" id="PF00330">
    <property type="entry name" value="Aconitase"/>
    <property type="match status" value="1"/>
</dbReference>
<dbReference type="FunFam" id="3.30.499.10:FF:000002">
    <property type="entry name" value="Aconitate hydratase"/>
    <property type="match status" value="1"/>
</dbReference>
<dbReference type="NCBIfam" id="NF006757">
    <property type="entry name" value="PRK09277.1"/>
    <property type="match status" value="1"/>
</dbReference>
<evidence type="ECO:0000256" key="4">
    <source>
        <dbReference type="ARBA" id="ARBA00022723"/>
    </source>
</evidence>
<feature type="domain" description="Aconitase A/isopropylmalate dehydratase small subunit swivel" evidence="10">
    <location>
        <begin position="715"/>
        <end position="842"/>
    </location>
</feature>
<dbReference type="PRINTS" id="PR00415">
    <property type="entry name" value="ACONITASE"/>
</dbReference>
<dbReference type="InterPro" id="IPR044137">
    <property type="entry name" value="AcnA_IRP_Swivel"/>
</dbReference>
<evidence type="ECO:0000256" key="6">
    <source>
        <dbReference type="ARBA" id="ARBA00023014"/>
    </source>
</evidence>
<keyword evidence="4" id="KW-0479">Metal-binding</keyword>
<dbReference type="CDD" id="cd01580">
    <property type="entry name" value="AcnA_IRP_Swivel"/>
    <property type="match status" value="1"/>
</dbReference>
<dbReference type="Pfam" id="PF00694">
    <property type="entry name" value="Aconitase_C"/>
    <property type="match status" value="1"/>
</dbReference>
<dbReference type="Gene3D" id="6.10.190.10">
    <property type="match status" value="1"/>
</dbReference>
<dbReference type="EMBL" id="FPHD01000057">
    <property type="protein sequence ID" value="SFV61853.1"/>
    <property type="molecule type" value="Genomic_DNA"/>
</dbReference>
<dbReference type="InterPro" id="IPR018136">
    <property type="entry name" value="Aconitase_4Fe-4S_BS"/>
</dbReference>
<dbReference type="InterPro" id="IPR015928">
    <property type="entry name" value="Aconitase/3IPM_dehydase_swvl"/>
</dbReference>
<comment type="catalytic activity">
    <reaction evidence="8">
        <text>citrate = D-threo-isocitrate</text>
        <dbReference type="Rhea" id="RHEA:10336"/>
        <dbReference type="ChEBI" id="CHEBI:15562"/>
        <dbReference type="ChEBI" id="CHEBI:16947"/>
        <dbReference type="EC" id="4.2.1.3"/>
    </reaction>
</comment>
<organism evidence="11">
    <name type="scientific">hydrothermal vent metagenome</name>
    <dbReference type="NCBI Taxonomy" id="652676"/>
    <lineage>
        <taxon>unclassified sequences</taxon>
        <taxon>metagenomes</taxon>
        <taxon>ecological metagenomes</taxon>
    </lineage>
</organism>
<keyword evidence="7 11" id="KW-0456">Lyase</keyword>
<comment type="similarity">
    <text evidence="2">Belongs to the aconitase/IPM isomerase family.</text>
</comment>
<evidence type="ECO:0000256" key="5">
    <source>
        <dbReference type="ARBA" id="ARBA00023004"/>
    </source>
</evidence>
<dbReference type="PROSITE" id="PS01244">
    <property type="entry name" value="ACONITASE_2"/>
    <property type="match status" value="1"/>
</dbReference>
<dbReference type="Gene3D" id="3.20.19.10">
    <property type="entry name" value="Aconitase, domain 4"/>
    <property type="match status" value="1"/>
</dbReference>
<evidence type="ECO:0000256" key="3">
    <source>
        <dbReference type="ARBA" id="ARBA00012926"/>
    </source>
</evidence>
<proteinExistence type="inferred from homology"/>
<dbReference type="PANTHER" id="PTHR11670">
    <property type="entry name" value="ACONITASE/IRON-RESPONSIVE ELEMENT FAMILY MEMBER"/>
    <property type="match status" value="1"/>
</dbReference>
<dbReference type="EC" id="4.2.1.3" evidence="3"/>